<proteinExistence type="predicted"/>
<reference evidence="1 2" key="1">
    <citation type="journal article" date="2022" name="Front. Microbiol.">
        <title>Commensal bacteria contribute to the growth of multidrug-resistant Avibacterium paragallinarum in chickens.</title>
        <authorList>
            <person name="Zhu J."/>
            <person name="Chen Y."/>
            <person name="Wu Y."/>
            <person name="Wang Y."/>
            <person name="Zhu K."/>
        </authorList>
    </citation>
    <scope>NUCLEOTIDE SEQUENCE [LARGE SCALE GENOMIC DNA]</scope>
    <source>
        <strain evidence="1 2">AV12</strain>
    </source>
</reference>
<sequence>MVGKYKKNRIKSKIISGVITSLYKAGQDNSNEINSFNFISEDGVLLSSSIYINNKKDINLFSKGKRVKILYIYDELKSGALLI</sequence>
<keyword evidence="2" id="KW-1185">Reference proteome</keyword>
<accession>A0ABU7QRP1</accession>
<dbReference type="EMBL" id="JAMDKS010000018">
    <property type="protein sequence ID" value="MEE6113273.1"/>
    <property type="molecule type" value="Genomic_DNA"/>
</dbReference>
<comment type="caution">
    <text evidence="1">The sequence shown here is derived from an EMBL/GenBank/DDBJ whole genome shotgun (WGS) entry which is preliminary data.</text>
</comment>
<name>A0ABU7QRP1_AVIPA</name>
<dbReference type="Proteomes" id="UP001352533">
    <property type="component" value="Unassembled WGS sequence"/>
</dbReference>
<protein>
    <submittedName>
        <fullName evidence="1">Uncharacterized protein</fullName>
    </submittedName>
</protein>
<organism evidence="1 2">
    <name type="scientific">Avibacterium paragallinarum</name>
    <name type="common">Haemophilus gallinarum</name>
    <dbReference type="NCBI Taxonomy" id="728"/>
    <lineage>
        <taxon>Bacteria</taxon>
        <taxon>Pseudomonadati</taxon>
        <taxon>Pseudomonadota</taxon>
        <taxon>Gammaproteobacteria</taxon>
        <taxon>Pasteurellales</taxon>
        <taxon>Pasteurellaceae</taxon>
        <taxon>Avibacterium</taxon>
    </lineage>
</organism>
<evidence type="ECO:0000313" key="2">
    <source>
        <dbReference type="Proteomes" id="UP001352533"/>
    </source>
</evidence>
<gene>
    <name evidence="1" type="ORF">M5S25_08730</name>
</gene>
<dbReference type="RefSeq" id="WP_194751688.1">
    <property type="nucleotide sequence ID" value="NZ_JACEWB010000018.1"/>
</dbReference>
<evidence type="ECO:0000313" key="1">
    <source>
        <dbReference type="EMBL" id="MEE6113273.1"/>
    </source>
</evidence>